<keyword evidence="2" id="KW-1133">Transmembrane helix</keyword>
<keyword evidence="2" id="KW-0812">Transmembrane</keyword>
<gene>
    <name evidence="3" type="ORF">AB8O55_27760</name>
</gene>
<evidence type="ECO:0008006" key="5">
    <source>
        <dbReference type="Google" id="ProtNLM"/>
    </source>
</evidence>
<sequence length="386" mass="40641">MTWQDELQNLDAELAAGRISAEEYRQRRDAVLGRAQNGPSSGGFPQQGPNSGGFPQQGPNSGGVPQQNPFPPAFSWGEAAQAAQQDNSTQVVPNPNSESTQVVNVGQQGWGQQAAWGPQQSSWGNESGSTNTPWGGSDMPPPPPPQDRGTEPAWMRQGPEVFESAGKSKKGLWVGVSIGAVLVVVLVVAGVFYFTSGGEEPDPQAQQTQQAPPPPPTPELPAPPAAKPAPPGSAEALIPAPGPPHTWSGPLDVPALQGAKGGLLIPEVLEPALQAGLVDGWFNGSDPNAPAPRVTLLAFQMPDEQAALDVVENYMDRQTGLSEVDDLSYQGVPVVTTGDTFRTAYVGHQWAVIVDVSADQDAQAKQVFDDLLTQQLNHLPPTYLGE</sequence>
<evidence type="ECO:0000256" key="2">
    <source>
        <dbReference type="SAM" id="Phobius"/>
    </source>
</evidence>
<evidence type="ECO:0000256" key="1">
    <source>
        <dbReference type="SAM" id="MobiDB-lite"/>
    </source>
</evidence>
<accession>A0ABV4CUX7</accession>
<protein>
    <recommendedName>
        <fullName evidence="5">SHOCT domain-containing protein</fullName>
    </recommendedName>
</protein>
<feature type="compositionally biased region" description="Polar residues" evidence="1">
    <location>
        <begin position="82"/>
        <end position="105"/>
    </location>
</feature>
<dbReference type="Proteomes" id="UP001564626">
    <property type="component" value="Unassembled WGS sequence"/>
</dbReference>
<dbReference type="EMBL" id="JBGEHV010000083">
    <property type="protein sequence ID" value="MEY8043224.1"/>
    <property type="molecule type" value="Genomic_DNA"/>
</dbReference>
<keyword evidence="4" id="KW-1185">Reference proteome</keyword>
<feature type="compositionally biased region" description="Polar residues" evidence="1">
    <location>
        <begin position="121"/>
        <end position="134"/>
    </location>
</feature>
<name>A0ABV4CUX7_9PSEU</name>
<feature type="region of interest" description="Disordered" evidence="1">
    <location>
        <begin position="199"/>
        <end position="253"/>
    </location>
</feature>
<dbReference type="RefSeq" id="WP_345359915.1">
    <property type="nucleotide sequence ID" value="NZ_BAABII010000004.1"/>
</dbReference>
<organism evidence="3 4">
    <name type="scientific">Saccharopolyspora cebuensis</name>
    <dbReference type="NCBI Taxonomy" id="418759"/>
    <lineage>
        <taxon>Bacteria</taxon>
        <taxon>Bacillati</taxon>
        <taxon>Actinomycetota</taxon>
        <taxon>Actinomycetes</taxon>
        <taxon>Pseudonocardiales</taxon>
        <taxon>Pseudonocardiaceae</taxon>
        <taxon>Saccharopolyspora</taxon>
    </lineage>
</organism>
<comment type="caution">
    <text evidence="3">The sequence shown here is derived from an EMBL/GenBank/DDBJ whole genome shotgun (WGS) entry which is preliminary data.</text>
</comment>
<evidence type="ECO:0000313" key="4">
    <source>
        <dbReference type="Proteomes" id="UP001564626"/>
    </source>
</evidence>
<feature type="compositionally biased region" description="Low complexity" evidence="1">
    <location>
        <begin position="36"/>
        <end position="59"/>
    </location>
</feature>
<proteinExistence type="predicted"/>
<feature type="compositionally biased region" description="Low complexity" evidence="1">
    <location>
        <begin position="106"/>
        <end position="120"/>
    </location>
</feature>
<feature type="compositionally biased region" description="Pro residues" evidence="1">
    <location>
        <begin position="211"/>
        <end position="231"/>
    </location>
</feature>
<feature type="transmembrane region" description="Helical" evidence="2">
    <location>
        <begin position="172"/>
        <end position="194"/>
    </location>
</feature>
<feature type="region of interest" description="Disordered" evidence="1">
    <location>
        <begin position="29"/>
        <end position="153"/>
    </location>
</feature>
<reference evidence="3 4" key="1">
    <citation type="submission" date="2024-08" db="EMBL/GenBank/DDBJ databases">
        <title>Genome mining of Saccharopolyspora cebuensis PGLac3 from Nigerian medicinal plant.</title>
        <authorList>
            <person name="Ezeobiora C.E."/>
            <person name="Igbokwe N.H."/>
            <person name="Amin D.H."/>
            <person name="Mendie U.E."/>
        </authorList>
    </citation>
    <scope>NUCLEOTIDE SEQUENCE [LARGE SCALE GENOMIC DNA]</scope>
    <source>
        <strain evidence="3 4">PGLac3</strain>
    </source>
</reference>
<evidence type="ECO:0000313" key="3">
    <source>
        <dbReference type="EMBL" id="MEY8043224.1"/>
    </source>
</evidence>
<keyword evidence="2" id="KW-0472">Membrane</keyword>